<dbReference type="PANTHER" id="PTHR10039:SF16">
    <property type="entry name" value="GPI INOSITOL-DEACYLASE"/>
    <property type="match status" value="1"/>
</dbReference>
<dbReference type="Proteomes" id="UP000799444">
    <property type="component" value="Unassembled WGS sequence"/>
</dbReference>
<dbReference type="Gene3D" id="1.25.40.20">
    <property type="entry name" value="Ankyrin repeat-containing domain"/>
    <property type="match status" value="1"/>
</dbReference>
<dbReference type="PANTHER" id="PTHR10039">
    <property type="entry name" value="AMELOGENIN"/>
    <property type="match status" value="1"/>
</dbReference>
<keyword evidence="1" id="KW-0677">Repeat</keyword>
<dbReference type="Gene3D" id="3.40.50.300">
    <property type="entry name" value="P-loop containing nucleotide triphosphate hydrolases"/>
    <property type="match status" value="1"/>
</dbReference>
<dbReference type="Pfam" id="PF24883">
    <property type="entry name" value="NPHP3_N"/>
    <property type="match status" value="1"/>
</dbReference>
<dbReference type="EMBL" id="ML996164">
    <property type="protein sequence ID" value="KAF2733239.1"/>
    <property type="molecule type" value="Genomic_DNA"/>
</dbReference>
<proteinExistence type="predicted"/>
<feature type="compositionally biased region" description="Basic and acidic residues" evidence="3">
    <location>
        <begin position="279"/>
        <end position="311"/>
    </location>
</feature>
<dbReference type="SUPFAM" id="SSF52540">
    <property type="entry name" value="P-loop containing nucleoside triphosphate hydrolases"/>
    <property type="match status" value="1"/>
</dbReference>
<feature type="region of interest" description="Disordered" evidence="3">
    <location>
        <begin position="1"/>
        <end position="76"/>
    </location>
</feature>
<name>A0A9P4QV21_9PLEO</name>
<evidence type="ECO:0000256" key="2">
    <source>
        <dbReference type="PROSITE-ProRule" id="PRU00023"/>
    </source>
</evidence>
<feature type="compositionally biased region" description="Polar residues" evidence="3">
    <location>
        <begin position="40"/>
        <end position="52"/>
    </location>
</feature>
<dbReference type="InterPro" id="IPR027417">
    <property type="entry name" value="P-loop_NTPase"/>
</dbReference>
<evidence type="ECO:0000313" key="6">
    <source>
        <dbReference type="Proteomes" id="UP000799444"/>
    </source>
</evidence>
<feature type="compositionally biased region" description="Polar residues" evidence="3">
    <location>
        <begin position="60"/>
        <end position="76"/>
    </location>
</feature>
<sequence>MEPRKRKRDGLSLLLSKKKKTTDPADTRHPPTSTAPPVVNTASPEDSTTSQIGLLDPSDPVSSQIATGTTVSEQTLTSNSTLPLRLSESSIDATASTLATSAEIHGENGDQFPAALPAPRDLWKDTVEGLNEDERSRLRKYFNVASADANESLTDILSQLKLKQEICAKKRWTFQFGKKKISIRDEADKVIDWLERFKQAGDIAVNADPLHAGLPWALIRVILQLSVSERDQICAIVLGLERVTYVLNRCKVYSRLYLESFASQFETGNSTAFTAGESTHQDHGSLDQEQHSRVEVDRSVQTKPKESQKMSLYSKEEREGLTTVLVGLYTLILRFLIKAVSVLQANTLVRTARALWKLDEIATFNRDCAELERVTERIVTNLERELQLARHQTISEKLGNLSQQVDDLIQLGKSDGTLLSHLQRLWQTRSKERQGKILSWVSPLPHRDHHAVAAAGRTEGTGDWLLNRDEYLKWETSDDSMILWLHGIPGSGKTKLVSHVIDIWSERETEFTRLAYFYCRQDEESRRKGLNILQSFVKQLASNSEATRQTSKLHKGLTDLYEEKEQSGFASAALTTNEAIRCLQDLLGSYTQTILILDALDECQEADRAFLVDTFDDLARRSTCVKILISSRRSDDIVRWLKRKANVGIEARDNQNDIRLFIQSKLKMEVERRRRLRIRAISQDLIDEVTAVIFERSKGMFQWAALQIDQLLSLQRETDIRKRLGTLPAGLTETYDDIISRIEAQEGSAPTVALNVIQWLLISEEPIPMRVMVAAALQDPSDDEVSPTDMDADFVLGCCQHLAVLDETGNCRFSHLSVREYLEKANHWSVRDSQEKVLNVCLKILLSAQDTFTGDEHLLDLKYFVFQHWHSLTQQFLNETAQEEFSERQTLFRLRNFLGNPRNPSPQFLQWVQAGKRQSPLTQLLTPCHPIFFVVLAGIKSIFNEWLDPLLFDCNLANNNGETLLSLAIFGEHMTFAKALIDQGANINTNGLPLYAALEVKWTHGDIRFLSMLLRMGANPNVLVDGAFSLIQKAVEKDDPEVLMLLLQAGADPNQPLFDYSGQEQASIIPTWTENLFSKCFRSGKYEMARLLLKWGADPTTPWIDTQTTALIEAVRLQDLALVKDLLEAGVDPRRPGRTYGSFNPLITALLSDNNRRVDMINMLLRHGSKFDDGHPPGFALTLVCSVGDLKMAEFLLDHGAEVNRRCDTLYMGIVTPLEAATWKDQRATVQLLMRRGATIDDTADSQNEDNTSLLLSSKKDQEANRIKSKEERFRERLKELLEGPTDTASTIERPGPIIIDFTAPRRKRRELLRRFVQD</sequence>
<accession>A0A9P4QV21</accession>
<evidence type="ECO:0000256" key="1">
    <source>
        <dbReference type="ARBA" id="ARBA00022737"/>
    </source>
</evidence>
<dbReference type="InterPro" id="IPR036770">
    <property type="entry name" value="Ankyrin_rpt-contain_sf"/>
</dbReference>
<dbReference type="SUPFAM" id="SSF48403">
    <property type="entry name" value="Ankyrin repeat"/>
    <property type="match status" value="1"/>
</dbReference>
<dbReference type="InterPro" id="IPR002110">
    <property type="entry name" value="Ankyrin_rpt"/>
</dbReference>
<organism evidence="5 6">
    <name type="scientific">Polyplosphaeria fusca</name>
    <dbReference type="NCBI Taxonomy" id="682080"/>
    <lineage>
        <taxon>Eukaryota</taxon>
        <taxon>Fungi</taxon>
        <taxon>Dikarya</taxon>
        <taxon>Ascomycota</taxon>
        <taxon>Pezizomycotina</taxon>
        <taxon>Dothideomycetes</taxon>
        <taxon>Pleosporomycetidae</taxon>
        <taxon>Pleosporales</taxon>
        <taxon>Tetraplosphaeriaceae</taxon>
        <taxon>Polyplosphaeria</taxon>
    </lineage>
</organism>
<feature type="region of interest" description="Disordered" evidence="3">
    <location>
        <begin position="272"/>
        <end position="311"/>
    </location>
</feature>
<reference evidence="5" key="1">
    <citation type="journal article" date="2020" name="Stud. Mycol.">
        <title>101 Dothideomycetes genomes: a test case for predicting lifestyles and emergence of pathogens.</title>
        <authorList>
            <person name="Haridas S."/>
            <person name="Albert R."/>
            <person name="Binder M."/>
            <person name="Bloem J."/>
            <person name="Labutti K."/>
            <person name="Salamov A."/>
            <person name="Andreopoulos B."/>
            <person name="Baker S."/>
            <person name="Barry K."/>
            <person name="Bills G."/>
            <person name="Bluhm B."/>
            <person name="Cannon C."/>
            <person name="Castanera R."/>
            <person name="Culley D."/>
            <person name="Daum C."/>
            <person name="Ezra D."/>
            <person name="Gonzalez J."/>
            <person name="Henrissat B."/>
            <person name="Kuo A."/>
            <person name="Liang C."/>
            <person name="Lipzen A."/>
            <person name="Lutzoni F."/>
            <person name="Magnuson J."/>
            <person name="Mondo S."/>
            <person name="Nolan M."/>
            <person name="Ohm R."/>
            <person name="Pangilinan J."/>
            <person name="Park H.-J."/>
            <person name="Ramirez L."/>
            <person name="Alfaro M."/>
            <person name="Sun H."/>
            <person name="Tritt A."/>
            <person name="Yoshinaga Y."/>
            <person name="Zwiers L.-H."/>
            <person name="Turgeon B."/>
            <person name="Goodwin S."/>
            <person name="Spatafora J."/>
            <person name="Crous P."/>
            <person name="Grigoriev I."/>
        </authorList>
    </citation>
    <scope>NUCLEOTIDE SEQUENCE</scope>
    <source>
        <strain evidence="5">CBS 125425</strain>
    </source>
</reference>
<feature type="repeat" description="ANK" evidence="2">
    <location>
        <begin position="960"/>
        <end position="992"/>
    </location>
</feature>
<evidence type="ECO:0000313" key="5">
    <source>
        <dbReference type="EMBL" id="KAF2733239.1"/>
    </source>
</evidence>
<evidence type="ECO:0000259" key="4">
    <source>
        <dbReference type="Pfam" id="PF24883"/>
    </source>
</evidence>
<dbReference type="PROSITE" id="PS50088">
    <property type="entry name" value="ANK_REPEAT"/>
    <property type="match status" value="1"/>
</dbReference>
<dbReference type="InterPro" id="IPR056884">
    <property type="entry name" value="NPHP3-like_N"/>
</dbReference>
<comment type="caution">
    <text evidence="5">The sequence shown here is derived from an EMBL/GenBank/DDBJ whole genome shotgun (WGS) entry which is preliminary data.</text>
</comment>
<dbReference type="OrthoDB" id="7464126at2759"/>
<dbReference type="PROSITE" id="PS50297">
    <property type="entry name" value="ANK_REP_REGION"/>
    <property type="match status" value="1"/>
</dbReference>
<dbReference type="SMART" id="SM00248">
    <property type="entry name" value="ANK"/>
    <property type="match status" value="7"/>
</dbReference>
<keyword evidence="2" id="KW-0040">ANK repeat</keyword>
<feature type="domain" description="Nephrocystin 3-like N-terminal" evidence="4">
    <location>
        <begin position="460"/>
        <end position="632"/>
    </location>
</feature>
<keyword evidence="6" id="KW-1185">Reference proteome</keyword>
<evidence type="ECO:0000256" key="3">
    <source>
        <dbReference type="SAM" id="MobiDB-lite"/>
    </source>
</evidence>
<gene>
    <name evidence="5" type="ORF">EJ04DRAFT_565274</name>
</gene>
<protein>
    <recommendedName>
        <fullName evidence="4">Nephrocystin 3-like N-terminal domain-containing protein</fullName>
    </recommendedName>
</protein>